<dbReference type="Proteomes" id="UP001239111">
    <property type="component" value="Chromosome 1"/>
</dbReference>
<evidence type="ECO:0000313" key="2">
    <source>
        <dbReference type="Proteomes" id="UP001239111"/>
    </source>
</evidence>
<organism evidence="1 2">
    <name type="scientific">Eretmocerus hayati</name>
    <dbReference type="NCBI Taxonomy" id="131215"/>
    <lineage>
        <taxon>Eukaryota</taxon>
        <taxon>Metazoa</taxon>
        <taxon>Ecdysozoa</taxon>
        <taxon>Arthropoda</taxon>
        <taxon>Hexapoda</taxon>
        <taxon>Insecta</taxon>
        <taxon>Pterygota</taxon>
        <taxon>Neoptera</taxon>
        <taxon>Endopterygota</taxon>
        <taxon>Hymenoptera</taxon>
        <taxon>Apocrita</taxon>
        <taxon>Proctotrupomorpha</taxon>
        <taxon>Chalcidoidea</taxon>
        <taxon>Aphelinidae</taxon>
        <taxon>Aphelininae</taxon>
        <taxon>Eretmocerus</taxon>
    </lineage>
</organism>
<reference evidence="1" key="1">
    <citation type="submission" date="2023-04" db="EMBL/GenBank/DDBJ databases">
        <title>A chromosome-level genome assembly of the parasitoid wasp Eretmocerus hayati.</title>
        <authorList>
            <person name="Zhong Y."/>
            <person name="Liu S."/>
            <person name="Liu Y."/>
        </authorList>
    </citation>
    <scope>NUCLEOTIDE SEQUENCE</scope>
    <source>
        <strain evidence="1">ZJU_SS_LIU_2023</strain>
    </source>
</reference>
<sequence>MKKKLSVNLSVNPIVCFWDKVSDPENSPQSAVTAQDEARRSSFEAPWPFDEKNVRAKETRLIIVVGLLAVAVIALVITLTLQLAVFSRHEYKEICQSEDCIRTAARVMEGLNKSVEPCQDFYNFACGGWISKNPIPQSQTSWDQLSLLREDLLKNLRILLEEQDLADDPKSVKMARTFYRTCMDMASVEAMGLEPIFGALEKLGLPKELPMDDESAPELDVAKLSGDAQRLLGLNLLVNFYISEDMRDTSHNRMMMEQVSPGFSERYLLDPQRFKSELEEYKTYIKSMVELIGAGERSSEFAEEILGFNTQIATILTTPEERRSINHLSHDVSVVDLQQLTDIYARQWNWTTYLERIFDRTNVTIDPVNDKVIVMDLQYLQKLVQLLSVTPRAVLARAMWWSVYSTLAPLTLQKFRDLGFEFSKKVFGLKEKTPRWKGCTGNVNADFGMALSYVYVKRHFDENSREQALKMLTDVRTAFDSMVSELEWMDAGTRTRAHNKLRAMRPFVGFPEWITRPEKLDDFYKEAHVVEGKLFETFLKLTDAGLRKSLNSLREKPDKDRWISAGTTVNAFYSAILNSVTFPAGILHPPFYGNGLESINYGAMGAIMGHELTHGFDDQGRRYDENGNLAQWWSDETLRHYQDKVECIIRQYSSYHLPELGNNFT</sequence>
<accession>A0ACC2PVQ1</accession>
<dbReference type="EMBL" id="CM056741">
    <property type="protein sequence ID" value="KAJ8686861.1"/>
    <property type="molecule type" value="Genomic_DNA"/>
</dbReference>
<feature type="non-terminal residue" evidence="1">
    <location>
        <position position="665"/>
    </location>
</feature>
<name>A0ACC2PVQ1_9HYME</name>
<evidence type="ECO:0000313" key="1">
    <source>
        <dbReference type="EMBL" id="KAJ8686861.1"/>
    </source>
</evidence>
<keyword evidence="2" id="KW-1185">Reference proteome</keyword>
<protein>
    <submittedName>
        <fullName evidence="1">Uncharacterized protein</fullName>
    </submittedName>
</protein>
<proteinExistence type="predicted"/>
<gene>
    <name evidence="1" type="ORF">QAD02_022655</name>
</gene>
<comment type="caution">
    <text evidence="1">The sequence shown here is derived from an EMBL/GenBank/DDBJ whole genome shotgun (WGS) entry which is preliminary data.</text>
</comment>